<organism evidence="1 3">
    <name type="scientific">Bacteroides thetaiotaomicron</name>
    <dbReference type="NCBI Taxonomy" id="818"/>
    <lineage>
        <taxon>Bacteria</taxon>
        <taxon>Pseudomonadati</taxon>
        <taxon>Bacteroidota</taxon>
        <taxon>Bacteroidia</taxon>
        <taxon>Bacteroidales</taxon>
        <taxon>Bacteroidaceae</taxon>
        <taxon>Bacteroides</taxon>
    </lineage>
</organism>
<dbReference type="InterPro" id="IPR005564">
    <property type="entry name" value="Major_capsid_GpE"/>
</dbReference>
<dbReference type="RefSeq" id="WP_022302154.1">
    <property type="nucleotide sequence ID" value="NZ_CP083685.1"/>
</dbReference>
<dbReference type="Pfam" id="PF03864">
    <property type="entry name" value="Phage_cap_E"/>
    <property type="match status" value="1"/>
</dbReference>
<accession>A0A139KRB3</accession>
<sequence length="391" mass="43968">MERSLIKQINKKNMAARLNSRHVKPMYYPNFFGVKRVTSLKWETLVGEKGAPVIADVISFDASAPEKTREVIGKMSGDIPKTAIKRSMTESEYQEYKQLQRDAQGDSDQLELLNLGFKDTDFVHNGVRGRMEWASMQYMSRGGTNLTSSNNNGIVTTEFVGVGMPAANKKVSSVDWATASTADGLQDIENVLADAAKEGVSLRYIIMLTTEFSLLKKQKATIDKIKGWINQTSKVVITKKVINEYLAEQENPCQIITINPALRIEDKNHKRTTICPWVRKRICFLEDLRVGDIQHGPIAAEDSESLRKKALMVKKDFVLITKWSTEEPFKEWTKGEANAWPVVNDPEAMYILKADGKAWAADEATEGTDNIPAKFLGQEVEKENLEAEDEE</sequence>
<dbReference type="Proteomes" id="UP001162960">
    <property type="component" value="Chromosome"/>
</dbReference>
<protein>
    <submittedName>
        <fullName evidence="1 2">Major capsid protein</fullName>
    </submittedName>
</protein>
<dbReference type="EMBL" id="CP083685">
    <property type="protein sequence ID" value="UYU90234.1"/>
    <property type="molecule type" value="Genomic_DNA"/>
</dbReference>
<dbReference type="AlphaFoldDB" id="A0A139KRB3"/>
<proteinExistence type="predicted"/>
<name>A0A139KRB3_BACT4</name>
<reference evidence="1 3" key="1">
    <citation type="submission" date="2018-08" db="EMBL/GenBank/DDBJ databases">
        <title>A genome reference for cultivated species of the human gut microbiota.</title>
        <authorList>
            <person name="Zou Y."/>
            <person name="Xue W."/>
            <person name="Luo G."/>
        </authorList>
    </citation>
    <scope>NUCLEOTIDE SEQUENCE [LARGE SCALE GENOMIC DNA]</scope>
    <source>
        <strain evidence="1 3">AF37-12</strain>
    </source>
</reference>
<evidence type="ECO:0000313" key="2">
    <source>
        <dbReference type="EMBL" id="UYU90234.1"/>
    </source>
</evidence>
<reference evidence="2" key="2">
    <citation type="submission" date="2021-06" db="EMBL/GenBank/DDBJ databases">
        <title>Interrogation of the integrated mobile genetic elements in gut-associated Bacteroides with a consensus prediction approach.</title>
        <authorList>
            <person name="Campbell D.E."/>
            <person name="Leigh J.R."/>
            <person name="Kim T."/>
            <person name="England W."/>
            <person name="Whitaker R.J."/>
            <person name="Degnan P.H."/>
        </authorList>
    </citation>
    <scope>NUCLEOTIDE SEQUENCE</scope>
    <source>
        <strain evidence="2">VPI-3443</strain>
    </source>
</reference>
<dbReference type="GeneID" id="69590368"/>
<evidence type="ECO:0000313" key="1">
    <source>
        <dbReference type="EMBL" id="RHL62300.1"/>
    </source>
</evidence>
<gene>
    <name evidence="1" type="ORF">DW011_05435</name>
    <name evidence="2" type="ORF">KQP74_20195</name>
</gene>
<evidence type="ECO:0000313" key="3">
    <source>
        <dbReference type="Proteomes" id="UP000283616"/>
    </source>
</evidence>
<dbReference type="Proteomes" id="UP000283616">
    <property type="component" value="Unassembled WGS sequence"/>
</dbReference>
<dbReference type="EMBL" id="QROV01000005">
    <property type="protein sequence ID" value="RHL62300.1"/>
    <property type="molecule type" value="Genomic_DNA"/>
</dbReference>